<dbReference type="OrthoDB" id="1658288at2759"/>
<feature type="domain" description="NB-ARC" evidence="1">
    <location>
        <begin position="577"/>
        <end position="741"/>
    </location>
</feature>
<sequence>MGIDAGFDMVPPLFKGGVDRHDWDHLIDFVRTRFKDDPQVEIKSNYIAFKAGEHPMLPFEGHKFLRFSSKVSGSTAAATGVEQYIDIVARLAKVRFGSRVQYWNEAWDRYGIYECDEVNESFRSYEQPDEIDITNTITSFLAGTDPIKQLDIRLFEVQNIERKERGLVARFNISTGTRILCEKPIFTARPTLPSEFESALAAKLKALPKDRQRQFLALHNKSPGKDPFTNTFKTTTRQFTRSARSNPGEEITISYFKEGRLVTEDDIGLKVLREAPVEAEATQIIDIVAIHGLGAHPDDSWCKNVGTRESPRWANWLEEESMLPVVAPNARIMRYGYQSQWFGKEAMQQSASTVADRLLRALKRKREDISSRPLLFVAHCFGGLVVVKALLEAEQYPSEWPGVFTSTTGLVFFGTPFRGAGGMNQMEMLEAARREYDNDQVQPTALEVLQPGNNYLQEVVDGFLKKMRGQTSKTQIACFYELKASDVGRIRFVVNESSGCLDLLEATSKYSLSRTHFDMNKFGKATEEDFQTVAEVIKGMVNKFPKLVWARAQYYGKHKVDFHLTGVPTVGKFIQRDAEMQKLEQLLLKNTGLVSRRRVVVLHGLGSIGKTQLVIEFARKHHHRFSSVFWLDGASEASLKQSWGEVLKLSTIDINMAVRECLRWLSLPTNQHWLIIFDNVDRDYHDKDDVQAFSVKTYFPSRDYGSILITSRLASLRRLGSGLKVETVETEQARAILESNAGRIFDDADIVLERLNGLPLALTQAGAYMQEKNVSALTYAKRYDSTWKGLMKREGQFPLEEYGDRNVLTTWIMSYEQVQKQSEEAAWLLKLWGYLDHGELWYDLVAAASRLSKDITIPTRLLSVADDELAYDDAVGLLSRFSLVDGREVSDSHSMHSVLHQWCGQLVEDKEQHIFGYIAAGIVALNVPSESEPDFWKRRKRLLGHAIRTSEWFIKTSFPKEEVTGVNIIQESTYFNLGYLLAEEDRQKAENMYQRALQGYEKAWGPEHTSTLDTVNNLGLLYAVLRRRDEAEKMYQRARL</sequence>
<dbReference type="InterPro" id="IPR029058">
    <property type="entry name" value="AB_hydrolase_fold"/>
</dbReference>
<evidence type="ECO:0000259" key="1">
    <source>
        <dbReference type="Pfam" id="PF00931"/>
    </source>
</evidence>
<dbReference type="AlphaFoldDB" id="A0A9P6G6A1"/>
<gene>
    <name evidence="2" type="ORF">PMIN01_13473</name>
</gene>
<dbReference type="Gene3D" id="3.40.50.1820">
    <property type="entry name" value="alpha/beta hydrolase"/>
    <property type="match status" value="1"/>
</dbReference>
<dbReference type="PANTHER" id="PTHR48182:SF3">
    <property type="entry name" value="DUF676 DOMAIN-CONTAINING PROTEIN"/>
    <property type="match status" value="1"/>
</dbReference>
<dbReference type="InterPro" id="IPR027417">
    <property type="entry name" value="P-loop_NTPase"/>
</dbReference>
<evidence type="ECO:0000313" key="2">
    <source>
        <dbReference type="EMBL" id="KAF9728645.1"/>
    </source>
</evidence>
<accession>A0A9P6G6A1</accession>
<dbReference type="Pfam" id="PF13424">
    <property type="entry name" value="TPR_12"/>
    <property type="match status" value="1"/>
</dbReference>
<name>A0A9P6G6A1_9PLEO</name>
<comment type="caution">
    <text evidence="2">The sequence shown here is derived from an EMBL/GenBank/DDBJ whole genome shotgun (WGS) entry which is preliminary data.</text>
</comment>
<dbReference type="PANTHER" id="PTHR48182">
    <property type="entry name" value="PROTEIN SERAC1"/>
    <property type="match status" value="1"/>
</dbReference>
<dbReference type="SUPFAM" id="SSF53474">
    <property type="entry name" value="alpha/beta-Hydrolases"/>
    <property type="match status" value="1"/>
</dbReference>
<keyword evidence="3" id="KW-1185">Reference proteome</keyword>
<dbReference type="SUPFAM" id="SSF48452">
    <property type="entry name" value="TPR-like"/>
    <property type="match status" value="1"/>
</dbReference>
<dbReference type="Pfam" id="PF00931">
    <property type="entry name" value="NB-ARC"/>
    <property type="match status" value="1"/>
</dbReference>
<dbReference type="SUPFAM" id="SSF52540">
    <property type="entry name" value="P-loop containing nucleoside triphosphate hydrolases"/>
    <property type="match status" value="1"/>
</dbReference>
<dbReference type="Gene3D" id="3.40.50.300">
    <property type="entry name" value="P-loop containing nucleotide triphosphate hydrolases"/>
    <property type="match status" value="1"/>
</dbReference>
<dbReference type="PRINTS" id="PR00364">
    <property type="entry name" value="DISEASERSIST"/>
</dbReference>
<dbReference type="InterPro" id="IPR002182">
    <property type="entry name" value="NB-ARC"/>
</dbReference>
<reference evidence="2" key="1">
    <citation type="journal article" date="2020" name="Mol. Plant Microbe Interact.">
        <title>Genome Sequence of the Biocontrol Agent Coniothyrium minitans strain Conio (IMI 134523).</title>
        <authorList>
            <person name="Patel D."/>
            <person name="Shittu T.A."/>
            <person name="Baroncelli R."/>
            <person name="Muthumeenakshi S."/>
            <person name="Osborne T.H."/>
            <person name="Janganan T.K."/>
            <person name="Sreenivasaprasad S."/>
        </authorList>
    </citation>
    <scope>NUCLEOTIDE SEQUENCE</scope>
    <source>
        <strain evidence="2">Conio</strain>
    </source>
</reference>
<evidence type="ECO:0000313" key="3">
    <source>
        <dbReference type="Proteomes" id="UP000756921"/>
    </source>
</evidence>
<dbReference type="InterPro" id="IPR052374">
    <property type="entry name" value="SERAC1"/>
</dbReference>
<dbReference type="EMBL" id="WJXW01000019">
    <property type="protein sequence ID" value="KAF9728645.1"/>
    <property type="molecule type" value="Genomic_DNA"/>
</dbReference>
<dbReference type="GO" id="GO:0043531">
    <property type="term" value="F:ADP binding"/>
    <property type="evidence" value="ECO:0007669"/>
    <property type="project" value="InterPro"/>
</dbReference>
<dbReference type="Proteomes" id="UP000756921">
    <property type="component" value="Unassembled WGS sequence"/>
</dbReference>
<organism evidence="2 3">
    <name type="scientific">Paraphaeosphaeria minitans</name>
    <dbReference type="NCBI Taxonomy" id="565426"/>
    <lineage>
        <taxon>Eukaryota</taxon>
        <taxon>Fungi</taxon>
        <taxon>Dikarya</taxon>
        <taxon>Ascomycota</taxon>
        <taxon>Pezizomycotina</taxon>
        <taxon>Dothideomycetes</taxon>
        <taxon>Pleosporomycetidae</taxon>
        <taxon>Pleosporales</taxon>
        <taxon>Massarineae</taxon>
        <taxon>Didymosphaeriaceae</taxon>
        <taxon>Paraphaeosphaeria</taxon>
    </lineage>
</organism>
<dbReference type="InterPro" id="IPR011990">
    <property type="entry name" value="TPR-like_helical_dom_sf"/>
</dbReference>
<protein>
    <submittedName>
        <fullName evidence="2">Nephrocystin-3-like protein 2</fullName>
    </submittedName>
</protein>
<dbReference type="Gene3D" id="1.25.40.10">
    <property type="entry name" value="Tetratricopeptide repeat domain"/>
    <property type="match status" value="1"/>
</dbReference>
<proteinExistence type="predicted"/>